<proteinExistence type="predicted"/>
<keyword evidence="2" id="KW-1185">Reference proteome</keyword>
<feature type="region of interest" description="Disordered" evidence="1">
    <location>
        <begin position="105"/>
        <end position="134"/>
    </location>
</feature>
<sequence length="264" mass="28955">MQPKPEATKDSEDAEKLTKVIVEETPPPLIAASVPHSTTRIEESKGSDYVVEVEDKISAISDEEEATEQRPARMNHPQIQANVGKGSLMEIERNMMIATSFGTVRPTAAPQSSPSASICSTATQPFQPSQAPPTSTGVWMPIRCTLPAPQIVQPILQHCPRMLPINCKQCVMDVQHQEEIRLLELVHVNLRVMLANPPPSQGQPIVQTPGSQSLPTLQPTVIPPTADLPSLPRPPVQFQISAGTQMNTERTQKKREQKYEEAKA</sequence>
<feature type="region of interest" description="Disordered" evidence="1">
    <location>
        <begin position="209"/>
        <end position="264"/>
    </location>
</feature>
<feature type="compositionally biased region" description="Polar residues" evidence="1">
    <location>
        <begin position="238"/>
        <end position="249"/>
    </location>
</feature>
<name>A0A915L915_ROMCU</name>
<feature type="compositionally biased region" description="Polar residues" evidence="1">
    <location>
        <begin position="209"/>
        <end position="219"/>
    </location>
</feature>
<dbReference type="AlphaFoldDB" id="A0A915L915"/>
<protein>
    <submittedName>
        <fullName evidence="3">Uncharacterized protein</fullName>
    </submittedName>
</protein>
<dbReference type="WBParaSite" id="nRc.2.0.1.t47534-RA">
    <property type="protein sequence ID" value="nRc.2.0.1.t47534-RA"/>
    <property type="gene ID" value="nRc.2.0.1.g47534"/>
</dbReference>
<accession>A0A915L915</accession>
<evidence type="ECO:0000256" key="1">
    <source>
        <dbReference type="SAM" id="MobiDB-lite"/>
    </source>
</evidence>
<dbReference type="Proteomes" id="UP000887565">
    <property type="component" value="Unplaced"/>
</dbReference>
<organism evidence="2 3">
    <name type="scientific">Romanomermis culicivorax</name>
    <name type="common">Nematode worm</name>
    <dbReference type="NCBI Taxonomy" id="13658"/>
    <lineage>
        <taxon>Eukaryota</taxon>
        <taxon>Metazoa</taxon>
        <taxon>Ecdysozoa</taxon>
        <taxon>Nematoda</taxon>
        <taxon>Enoplea</taxon>
        <taxon>Dorylaimia</taxon>
        <taxon>Mermithida</taxon>
        <taxon>Mermithoidea</taxon>
        <taxon>Mermithidae</taxon>
        <taxon>Romanomermis</taxon>
    </lineage>
</organism>
<feature type="compositionally biased region" description="Polar residues" evidence="1">
    <location>
        <begin position="124"/>
        <end position="134"/>
    </location>
</feature>
<feature type="compositionally biased region" description="Low complexity" evidence="1">
    <location>
        <begin position="106"/>
        <end position="123"/>
    </location>
</feature>
<reference evidence="3" key="1">
    <citation type="submission" date="2022-11" db="UniProtKB">
        <authorList>
            <consortium name="WormBaseParasite"/>
        </authorList>
    </citation>
    <scope>IDENTIFICATION</scope>
</reference>
<evidence type="ECO:0000313" key="3">
    <source>
        <dbReference type="WBParaSite" id="nRc.2.0.1.t47534-RA"/>
    </source>
</evidence>
<evidence type="ECO:0000313" key="2">
    <source>
        <dbReference type="Proteomes" id="UP000887565"/>
    </source>
</evidence>